<protein>
    <recommendedName>
        <fullName evidence="8">TAFH domain-containing protein</fullName>
    </recommendedName>
</protein>
<dbReference type="CDD" id="cd08045">
    <property type="entry name" value="HFD_TAF4"/>
    <property type="match status" value="1"/>
</dbReference>
<evidence type="ECO:0000256" key="6">
    <source>
        <dbReference type="ARBA" id="ARBA00023242"/>
    </source>
</evidence>
<dbReference type="InterPro" id="IPR007900">
    <property type="entry name" value="TAF4_C"/>
</dbReference>
<evidence type="ECO:0000256" key="4">
    <source>
        <dbReference type="ARBA" id="ARBA00023015"/>
    </source>
</evidence>
<evidence type="ECO:0000256" key="1">
    <source>
        <dbReference type="ARBA" id="ARBA00004123"/>
    </source>
</evidence>
<dbReference type="Pfam" id="PF07531">
    <property type="entry name" value="TAFH"/>
    <property type="match status" value="1"/>
</dbReference>
<keyword evidence="6" id="KW-0539">Nucleus</keyword>
<dbReference type="Gene3D" id="1.20.120.1110">
    <property type="entry name" value="TAFH/NHR1 domain"/>
    <property type="match status" value="1"/>
</dbReference>
<dbReference type="AlphaFoldDB" id="A0A8D0TY11"/>
<organism evidence="9 10">
    <name type="scientific">Sus scrofa</name>
    <name type="common">Pig</name>
    <dbReference type="NCBI Taxonomy" id="9823"/>
    <lineage>
        <taxon>Eukaryota</taxon>
        <taxon>Metazoa</taxon>
        <taxon>Chordata</taxon>
        <taxon>Craniata</taxon>
        <taxon>Vertebrata</taxon>
        <taxon>Euteleostomi</taxon>
        <taxon>Mammalia</taxon>
        <taxon>Eutheria</taxon>
        <taxon>Laurasiatheria</taxon>
        <taxon>Artiodactyla</taxon>
        <taxon>Suina</taxon>
        <taxon>Suidae</taxon>
        <taxon>Sus</taxon>
    </lineage>
</organism>
<dbReference type="InterPro" id="IPR003894">
    <property type="entry name" value="TAFH_NHR1"/>
</dbReference>
<feature type="region of interest" description="Disordered" evidence="7">
    <location>
        <begin position="182"/>
        <end position="206"/>
    </location>
</feature>
<dbReference type="SUPFAM" id="SSF47113">
    <property type="entry name" value="Histone-fold"/>
    <property type="match status" value="1"/>
</dbReference>
<dbReference type="SMART" id="SM00549">
    <property type="entry name" value="TAFH"/>
    <property type="match status" value="1"/>
</dbReference>
<keyword evidence="5" id="KW-0804">Transcription</keyword>
<evidence type="ECO:0000313" key="9">
    <source>
        <dbReference type="Ensembl" id="ENSSSCP00015010784.1"/>
    </source>
</evidence>
<feature type="region of interest" description="Disordered" evidence="7">
    <location>
        <begin position="1"/>
        <end position="34"/>
    </location>
</feature>
<feature type="compositionally biased region" description="Low complexity" evidence="7">
    <location>
        <begin position="727"/>
        <end position="737"/>
    </location>
</feature>
<dbReference type="Ensembl" id="ENSSSCT00015027540.1">
    <property type="protein sequence ID" value="ENSSSCP00015010784.1"/>
    <property type="gene ID" value="ENSSSCG00015020175.1"/>
</dbReference>
<dbReference type="FunFam" id="1.20.120.1110:FF:000002">
    <property type="entry name" value="Transcription initiation factor TFIID subunit 4B"/>
    <property type="match status" value="1"/>
</dbReference>
<reference evidence="9" key="1">
    <citation type="submission" date="2025-08" db="UniProtKB">
        <authorList>
            <consortium name="Ensembl"/>
        </authorList>
    </citation>
    <scope>IDENTIFICATION</scope>
</reference>
<evidence type="ECO:0000256" key="3">
    <source>
        <dbReference type="ARBA" id="ARBA00022553"/>
    </source>
</evidence>
<dbReference type="InterPro" id="IPR045144">
    <property type="entry name" value="TAF4"/>
</dbReference>
<feature type="compositionally biased region" description="Basic and acidic residues" evidence="7">
    <location>
        <begin position="666"/>
        <end position="684"/>
    </location>
</feature>
<evidence type="ECO:0000256" key="7">
    <source>
        <dbReference type="SAM" id="MobiDB-lite"/>
    </source>
</evidence>
<dbReference type="PANTHER" id="PTHR15138">
    <property type="entry name" value="TRANSCRIPTION INITIATION FACTOR TFIID SUBUNIT 4"/>
    <property type="match status" value="1"/>
</dbReference>
<comment type="similarity">
    <text evidence="2">Belongs to the TAF4 family.</text>
</comment>
<dbReference type="GO" id="GO:0006357">
    <property type="term" value="P:regulation of transcription by RNA polymerase II"/>
    <property type="evidence" value="ECO:0007669"/>
    <property type="project" value="UniProtKB-ARBA"/>
</dbReference>
<evidence type="ECO:0000256" key="5">
    <source>
        <dbReference type="ARBA" id="ARBA00023163"/>
    </source>
</evidence>
<dbReference type="Proteomes" id="UP000694726">
    <property type="component" value="Unplaced"/>
</dbReference>
<dbReference type="GO" id="GO:0006366">
    <property type="term" value="P:transcription by RNA polymerase II"/>
    <property type="evidence" value="ECO:0007669"/>
    <property type="project" value="UniProtKB-ARBA"/>
</dbReference>
<dbReference type="FunFam" id="1.10.20.10:FF:000015">
    <property type="entry name" value="Transcription initiation factor TFIID subunit 4B"/>
    <property type="match status" value="1"/>
</dbReference>
<dbReference type="InterPro" id="IPR009072">
    <property type="entry name" value="Histone-fold"/>
</dbReference>
<dbReference type="GO" id="GO:0006352">
    <property type="term" value="P:DNA-templated transcription initiation"/>
    <property type="evidence" value="ECO:0007669"/>
    <property type="project" value="InterPro"/>
</dbReference>
<feature type="region of interest" description="Disordered" evidence="7">
    <location>
        <begin position="660"/>
        <end position="742"/>
    </location>
</feature>
<name>A0A8D0TY11_PIG</name>
<dbReference type="GO" id="GO:0046982">
    <property type="term" value="F:protein heterodimerization activity"/>
    <property type="evidence" value="ECO:0007669"/>
    <property type="project" value="InterPro"/>
</dbReference>
<comment type="subcellular location">
    <subcellularLocation>
        <location evidence="1">Nucleus</location>
    </subcellularLocation>
</comment>
<keyword evidence="3" id="KW-0597">Phosphoprotein</keyword>
<feature type="compositionally biased region" description="Gly residues" evidence="7">
    <location>
        <begin position="717"/>
        <end position="726"/>
    </location>
</feature>
<sequence length="777" mass="82908">MKCRWSSGVSVSLSGHPRLRRPGPAPAHEEAVPRRGVAGLRARACGLWGALSSGVPPSPRGRQRGQAASSSGVGARETCSRAGAPTMTSDQTLLPWELGHAGSLGGECARPWGRAGPQRPCPLAGARGAVGRGAARGRGLARLRRGLSHCLTAATESLAVGTLENGQLLMIPQQALAQMQAQAQAQAQPQSSMGPRPATPTSAPPVQISAVQAPGTPIIARQVTPTTIIKQVSQAQTTVQPTAALQRSPGVQPQLVLGGTAQTASLGTATAVQTGTPQRTVPGATPTSTAATETMENVKKCKNFLSTLIKLASSGKQSTETAANVKELVQSLLDGKIEAEDFTSRLYRELNSSPQPYLVPFLKRSLPALRQLTPDSAAFIQQSQQQQPPASQATTALTAVVLSGSVQRTAGKTAATVTSALQPPVISLTQPTQVIQQPPKPGALIRPPQVTLTQTPMVALRQPHSRIVLTTPQQIQLNQLQPVPVVKPAVLPGTKALSAVSAQAAAAQKNKLKEPGGGSFRDDDDINDVASMAGVNLSEESARILATNSELVGTLTRSCKDETFLLPAPLQRRILEIGKKHGITELHPDVVGYVSHATQQRLQNLVEKISETAQQKNFSYKDDDRYEQASDVRAQLKFFEQLDQIEKQRKDEQEREILMRAAKSRSRQEDPEQLRLKQKAKEMQQQELAQMRQRDANLTALAAIGPRKKRKVDSPGPGSGAEGAGPGSAVPGSSGVGTPRQFTRQRITRVNLRDLIFCLENERETSHSLLLYKAFLK</sequence>
<evidence type="ECO:0000259" key="8">
    <source>
        <dbReference type="PROSITE" id="PS51119"/>
    </source>
</evidence>
<dbReference type="SUPFAM" id="SSF158553">
    <property type="entry name" value="TAFH domain-like"/>
    <property type="match status" value="1"/>
</dbReference>
<accession>A0A8D0TY11</accession>
<proteinExistence type="inferred from homology"/>
<feature type="domain" description="TAFH" evidence="8">
    <location>
        <begin position="295"/>
        <end position="392"/>
    </location>
</feature>
<dbReference type="PROSITE" id="PS51119">
    <property type="entry name" value="TAFH"/>
    <property type="match status" value="1"/>
</dbReference>
<dbReference type="Gene3D" id="1.10.20.10">
    <property type="entry name" value="Histone, subunit A"/>
    <property type="match status" value="1"/>
</dbReference>
<dbReference type="GO" id="GO:0005669">
    <property type="term" value="C:transcription factor TFIID complex"/>
    <property type="evidence" value="ECO:0007669"/>
    <property type="project" value="InterPro"/>
</dbReference>
<evidence type="ECO:0000313" key="10">
    <source>
        <dbReference type="Proteomes" id="UP000694726"/>
    </source>
</evidence>
<feature type="region of interest" description="Disordered" evidence="7">
    <location>
        <begin position="52"/>
        <end position="89"/>
    </location>
</feature>
<dbReference type="InterPro" id="IPR037249">
    <property type="entry name" value="TAFH/NHR1_dom_sf"/>
</dbReference>
<dbReference type="Pfam" id="PF05236">
    <property type="entry name" value="TAF4"/>
    <property type="match status" value="1"/>
</dbReference>
<dbReference type="PANTHER" id="PTHR15138:SF18">
    <property type="entry name" value="TATA-BOX BINDING PROTEIN ASSOCIATED FACTOR 4"/>
    <property type="match status" value="1"/>
</dbReference>
<evidence type="ECO:0000256" key="2">
    <source>
        <dbReference type="ARBA" id="ARBA00006178"/>
    </source>
</evidence>
<keyword evidence="4" id="KW-0805">Transcription regulation</keyword>